<keyword evidence="11 17" id="KW-0443">Lipid metabolism</keyword>
<evidence type="ECO:0000313" key="19">
    <source>
        <dbReference type="EMBL" id="SHG75819.1"/>
    </source>
</evidence>
<evidence type="ECO:0000256" key="3">
    <source>
        <dbReference type="ARBA" id="ARBA00004496"/>
    </source>
</evidence>
<comment type="similarity">
    <text evidence="16">In the C-terminal section; belongs to the thioester dehydratase family.</text>
</comment>
<dbReference type="GO" id="GO:0005737">
    <property type="term" value="C:cytoplasm"/>
    <property type="evidence" value="ECO:0007669"/>
    <property type="project" value="UniProtKB-SubCell"/>
</dbReference>
<evidence type="ECO:0000256" key="6">
    <source>
        <dbReference type="ARBA" id="ARBA00022516"/>
    </source>
</evidence>
<feature type="active site" evidence="18">
    <location>
        <position position="368"/>
    </location>
</feature>
<comment type="function">
    <text evidence="14 18">Involved in unsaturated fatty acids biosynthesis. Catalyzes the dehydration of short chain beta-hydroxyacyl-ACPs and long chain saturated and unsaturated beta-hydroxyacyl-ACPs.</text>
</comment>
<dbReference type="Pfam" id="PF03331">
    <property type="entry name" value="LpxC"/>
    <property type="match status" value="2"/>
</dbReference>
<dbReference type="InterPro" id="IPR010084">
    <property type="entry name" value="FabZ"/>
</dbReference>
<proteinExistence type="inferred from homology"/>
<evidence type="ECO:0000256" key="11">
    <source>
        <dbReference type="ARBA" id="ARBA00023098"/>
    </source>
</evidence>
<comment type="subcellular location">
    <subcellularLocation>
        <location evidence="3 18">Cytoplasm</location>
    </subcellularLocation>
</comment>
<dbReference type="Gene3D" id="3.30.1700.10">
    <property type="entry name" value="lpxc deacetylase, domain 2"/>
    <property type="match status" value="1"/>
</dbReference>
<dbReference type="GO" id="GO:0103117">
    <property type="term" value="F:UDP-3-O-acyl-N-acetylglucosamine deacetylase activity"/>
    <property type="evidence" value="ECO:0007669"/>
    <property type="project" value="UniProtKB-UniRule"/>
</dbReference>
<dbReference type="NCBIfam" id="NF009667">
    <property type="entry name" value="PRK13188.1"/>
    <property type="match status" value="1"/>
</dbReference>
<dbReference type="Gene3D" id="3.10.129.10">
    <property type="entry name" value="Hotdog Thioesterase"/>
    <property type="match status" value="1"/>
</dbReference>
<dbReference type="AlphaFoldDB" id="A0A1M5MG18"/>
<keyword evidence="10 17" id="KW-0862">Zinc</keyword>
<evidence type="ECO:0000256" key="16">
    <source>
        <dbReference type="ARBA" id="ARBA00061355"/>
    </source>
</evidence>
<dbReference type="NCBIfam" id="TIGR01750">
    <property type="entry name" value="fabZ"/>
    <property type="match status" value="1"/>
</dbReference>
<dbReference type="STRING" id="468056.SAMN05443549_106143"/>
<dbReference type="EMBL" id="FQWB01000006">
    <property type="protein sequence ID" value="SHG75819.1"/>
    <property type="molecule type" value="Genomic_DNA"/>
</dbReference>
<evidence type="ECO:0000256" key="17">
    <source>
        <dbReference type="HAMAP-Rule" id="MF_00388"/>
    </source>
</evidence>
<protein>
    <recommendedName>
        <fullName evidence="17 18">Multifunctional fusion protein</fullName>
    </recommendedName>
    <domain>
        <recommendedName>
            <fullName evidence="18">3-hydroxyacyl-[acyl-carrier-protein] dehydratase FabZ</fullName>
            <ecNumber evidence="18">4.2.1.59</ecNumber>
        </recommendedName>
        <alternativeName>
            <fullName evidence="18">(3R)-hydroxymyristoyl-[acyl-carrier-protein] dehydratase</fullName>
        </alternativeName>
        <alternativeName>
            <fullName evidence="18">Beta-hydroxyacyl-ACP dehydratase</fullName>
            <shortName evidence="18">(3R)-hydroxymyristoyl-ACP dehydrase</shortName>
        </alternativeName>
    </domain>
    <domain>
        <recommendedName>
            <fullName evidence="17">UDP-3-O-acyl-N-acetylglucosamine deacetylase</fullName>
            <shortName evidence="17">UDP-3-O-acyl-GlcNAc deacetylase</shortName>
            <ecNumber evidence="17">3.5.1.108</ecNumber>
        </recommendedName>
        <alternativeName>
            <fullName evidence="17">UDP-3-O-[R-3-hydroxymyristoyl]-N-acetylglucosamine deacetylase</fullName>
        </alternativeName>
    </domain>
</protein>
<comment type="catalytic activity">
    <reaction evidence="18">
        <text>a (3R)-hydroxyacyl-[ACP] = a (2E)-enoyl-[ACP] + H2O</text>
        <dbReference type="Rhea" id="RHEA:13097"/>
        <dbReference type="Rhea" id="RHEA-COMP:9925"/>
        <dbReference type="Rhea" id="RHEA-COMP:9945"/>
        <dbReference type="ChEBI" id="CHEBI:15377"/>
        <dbReference type="ChEBI" id="CHEBI:78784"/>
        <dbReference type="ChEBI" id="CHEBI:78827"/>
        <dbReference type="EC" id="4.2.1.59"/>
    </reaction>
</comment>
<evidence type="ECO:0000256" key="2">
    <source>
        <dbReference type="ARBA" id="ARBA00002923"/>
    </source>
</evidence>
<dbReference type="InterPro" id="IPR029069">
    <property type="entry name" value="HotDog_dom_sf"/>
</dbReference>
<dbReference type="EC" id="4.2.1.59" evidence="18"/>
<dbReference type="GO" id="GO:0006633">
    <property type="term" value="P:fatty acid biosynthetic process"/>
    <property type="evidence" value="ECO:0007669"/>
    <property type="project" value="UniProtKB-UniRule"/>
</dbReference>
<evidence type="ECO:0000256" key="4">
    <source>
        <dbReference type="ARBA" id="ARBA00005002"/>
    </source>
</evidence>
<comment type="similarity">
    <text evidence="17">Belongs to the LpxC family.</text>
</comment>
<dbReference type="CDD" id="cd01288">
    <property type="entry name" value="FabZ"/>
    <property type="match status" value="1"/>
</dbReference>
<dbReference type="FunFam" id="3.10.129.10:FF:000001">
    <property type="entry name" value="3-hydroxyacyl-[acyl-carrier-protein] dehydratase FabZ"/>
    <property type="match status" value="1"/>
</dbReference>
<keyword evidence="8 17" id="KW-0479">Metal-binding</keyword>
<evidence type="ECO:0000256" key="9">
    <source>
        <dbReference type="ARBA" id="ARBA00022801"/>
    </source>
</evidence>
<keyword evidence="6 17" id="KW-0444">Lipid biosynthesis</keyword>
<dbReference type="Pfam" id="PF07977">
    <property type="entry name" value="FabA"/>
    <property type="match status" value="1"/>
</dbReference>
<comment type="similarity">
    <text evidence="18">Belongs to the thioester dehydratase family. FabZ subfamily.</text>
</comment>
<dbReference type="InterPro" id="IPR015870">
    <property type="entry name" value="UDP-acyl_N-AcGlcN_deAcase_N"/>
</dbReference>
<dbReference type="NCBIfam" id="NF000582">
    <property type="entry name" value="PRK00006.1"/>
    <property type="match status" value="1"/>
</dbReference>
<feature type="binding site" evidence="17">
    <location>
        <position position="81"/>
    </location>
    <ligand>
        <name>Zn(2+)</name>
        <dbReference type="ChEBI" id="CHEBI:29105"/>
    </ligand>
</feature>
<dbReference type="PANTHER" id="PTHR33694">
    <property type="entry name" value="UDP-3-O-ACYL-N-ACETYLGLUCOSAMINE DEACETYLASE 1, MITOCHONDRIAL-RELATED"/>
    <property type="match status" value="1"/>
</dbReference>
<keyword evidence="20" id="KW-1185">Reference proteome</keyword>
<dbReference type="GO" id="GO:0009245">
    <property type="term" value="P:lipid A biosynthetic process"/>
    <property type="evidence" value="ECO:0007669"/>
    <property type="project" value="UniProtKB-UniRule"/>
</dbReference>
<comment type="function">
    <text evidence="2 17">Catalyzes the hydrolysis of UDP-3-O-myristoyl-N-acetylglucosamine to form UDP-3-O-myristoylglucosamine and acetate, the committed step in lipid A biosynthesis.</text>
</comment>
<keyword evidence="7 17" id="KW-0441">Lipid A biosynthesis</keyword>
<feature type="binding site" evidence="17">
    <location>
        <position position="267"/>
    </location>
    <ligand>
        <name>Zn(2+)</name>
        <dbReference type="ChEBI" id="CHEBI:29105"/>
    </ligand>
</feature>
<dbReference type="HAMAP" id="MF_00406">
    <property type="entry name" value="FabZ"/>
    <property type="match status" value="1"/>
</dbReference>
<evidence type="ECO:0000256" key="8">
    <source>
        <dbReference type="ARBA" id="ARBA00022723"/>
    </source>
</evidence>
<evidence type="ECO:0000313" key="20">
    <source>
        <dbReference type="Proteomes" id="UP000184516"/>
    </source>
</evidence>
<dbReference type="SUPFAM" id="SSF54637">
    <property type="entry name" value="Thioesterase/thiol ester dehydrase-isomerase"/>
    <property type="match status" value="1"/>
</dbReference>
<organism evidence="19 20">
    <name type="scientific">Flavobacterium fluvii</name>
    <dbReference type="NCBI Taxonomy" id="468056"/>
    <lineage>
        <taxon>Bacteria</taxon>
        <taxon>Pseudomonadati</taxon>
        <taxon>Bacteroidota</taxon>
        <taxon>Flavobacteriia</taxon>
        <taxon>Flavobacteriales</taxon>
        <taxon>Flavobacteriaceae</taxon>
        <taxon>Flavobacterium</taxon>
    </lineage>
</organism>
<dbReference type="UniPathway" id="UPA00359">
    <property type="reaction ID" value="UER00478"/>
</dbReference>
<comment type="catalytic activity">
    <reaction evidence="13 17">
        <text>a UDP-3-O-[(3R)-3-hydroxyacyl]-N-acetyl-alpha-D-glucosamine + H2O = a UDP-3-O-[(3R)-3-hydroxyacyl]-alpha-D-glucosamine + acetate</text>
        <dbReference type="Rhea" id="RHEA:67816"/>
        <dbReference type="ChEBI" id="CHEBI:15377"/>
        <dbReference type="ChEBI" id="CHEBI:30089"/>
        <dbReference type="ChEBI" id="CHEBI:137740"/>
        <dbReference type="ChEBI" id="CHEBI:173225"/>
        <dbReference type="EC" id="3.5.1.108"/>
    </reaction>
</comment>
<evidence type="ECO:0000256" key="13">
    <source>
        <dbReference type="ARBA" id="ARBA00024535"/>
    </source>
</evidence>
<evidence type="ECO:0000256" key="12">
    <source>
        <dbReference type="ARBA" id="ARBA00023239"/>
    </source>
</evidence>
<dbReference type="NCBIfam" id="TIGR00325">
    <property type="entry name" value="lpxC"/>
    <property type="match status" value="1"/>
</dbReference>
<dbReference type="SUPFAM" id="SSF54211">
    <property type="entry name" value="Ribosomal protein S5 domain 2-like"/>
    <property type="match status" value="2"/>
</dbReference>
<sequence length="465" mass="51599">METMVKQKTINTEISLTGVGLHTGKEVKMTFKPAPINNGFTFVRLDLEGHPVIEADANYVVNTQRGTNLEKLGVKIQTPEHVLAALVGCDLDNVIIELDASELPILDGSSKYFVEAIEKVGVLEQEAKRKVYVVKEVISFTDEETGSEIMVMPSDSYSVTAMVDFGTKVLGTQNATMKNISEFKTEIAQSRTFSFLHELESLLENGLIKGGDLNNAIVYVDKEISEKTMNSLKTAFGKDEITVKPNGILDNLNLHYPNEAARHKLLDVVGDLSLIGTRIQGKVIANKPGHFVNTQFAKKMAKIIKIEQRNYVPVYDLNQEPLMDIHKIMSVLPHRPPFLFIDRIIEMSDSHIVGLKNVTMNEGFFVGHFPGAPVMPGVIIVEAMAQTGGILVLSTVPDPENYLTYFMKIDNVKFKHKVLPGDTLTFKCDLITPIRRGICHMQANAYANGRLVAEAELMAQIARKQ</sequence>
<evidence type="ECO:0000256" key="18">
    <source>
        <dbReference type="HAMAP-Rule" id="MF_00406"/>
    </source>
</evidence>
<keyword evidence="5 18" id="KW-0963">Cytoplasm</keyword>
<keyword evidence="12 18" id="KW-0456">Lyase</keyword>
<dbReference type="GO" id="GO:0019171">
    <property type="term" value="F:(3R)-hydroxyacyl-[acyl-carrier-protein] dehydratase activity"/>
    <property type="evidence" value="ECO:0007669"/>
    <property type="project" value="UniProtKB-EC"/>
</dbReference>
<feature type="active site" description="Proton donor" evidence="17">
    <location>
        <position position="290"/>
    </location>
</feature>
<gene>
    <name evidence="17" type="primary">lpxC</name>
    <name evidence="18" type="synonym">fabZ</name>
    <name evidence="19" type="ORF">SAMN05443549_106143</name>
</gene>
<dbReference type="Gene3D" id="3.30.230.20">
    <property type="entry name" value="lpxc deacetylase, domain 1"/>
    <property type="match status" value="1"/>
</dbReference>
<evidence type="ECO:0000256" key="14">
    <source>
        <dbReference type="ARBA" id="ARBA00025049"/>
    </source>
</evidence>
<dbReference type="InterPro" id="IPR013114">
    <property type="entry name" value="FabA_FabZ"/>
</dbReference>
<comment type="pathway">
    <text evidence="4 17">Glycolipid biosynthesis; lipid IV(A) biosynthesis; lipid IV(A) from (3R)-3-hydroxytetradecanoyl-[acyl-carrier-protein] and UDP-N-acetyl-alpha-D-glucosamine: step 2/6.</text>
</comment>
<dbReference type="InterPro" id="IPR004463">
    <property type="entry name" value="UDP-acyl_GlcNac_deAcase"/>
</dbReference>
<comment type="similarity">
    <text evidence="15">In the N-terminal section; belongs to the LpxC family.</text>
</comment>
<dbReference type="EC" id="3.5.1.108" evidence="17"/>
<dbReference type="InterPro" id="IPR011334">
    <property type="entry name" value="UDP-acyl_GlcNac_deAcase_C"/>
</dbReference>
<accession>A0A1M5MG18</accession>
<reference evidence="20" key="1">
    <citation type="submission" date="2016-11" db="EMBL/GenBank/DDBJ databases">
        <authorList>
            <person name="Varghese N."/>
            <person name="Submissions S."/>
        </authorList>
    </citation>
    <scope>NUCLEOTIDE SEQUENCE [LARGE SCALE GENOMIC DNA]</scope>
    <source>
        <strain evidence="20">DSM 19978</strain>
    </source>
</reference>
<evidence type="ECO:0000256" key="5">
    <source>
        <dbReference type="ARBA" id="ARBA00022490"/>
    </source>
</evidence>
<evidence type="ECO:0000256" key="1">
    <source>
        <dbReference type="ARBA" id="ARBA00001947"/>
    </source>
</evidence>
<dbReference type="PANTHER" id="PTHR33694:SF1">
    <property type="entry name" value="UDP-3-O-ACYL-N-ACETYLGLUCOSAMINE DEACETYLASE 1, MITOCHONDRIAL-RELATED"/>
    <property type="match status" value="1"/>
</dbReference>
<dbReference type="Proteomes" id="UP000184516">
    <property type="component" value="Unassembled WGS sequence"/>
</dbReference>
<dbReference type="InterPro" id="IPR020568">
    <property type="entry name" value="Ribosomal_Su5_D2-typ_SF"/>
</dbReference>
<dbReference type="GO" id="GO:0046872">
    <property type="term" value="F:metal ion binding"/>
    <property type="evidence" value="ECO:0007669"/>
    <property type="project" value="UniProtKB-KW"/>
</dbReference>
<comment type="cofactor">
    <cofactor evidence="1 17">
        <name>Zn(2+)</name>
        <dbReference type="ChEBI" id="CHEBI:29105"/>
    </cofactor>
</comment>
<dbReference type="HAMAP" id="MF_00388">
    <property type="entry name" value="LpxC"/>
    <property type="match status" value="1"/>
</dbReference>
<keyword evidence="9 17" id="KW-0378">Hydrolase</keyword>
<name>A0A1M5MG18_9FLAO</name>
<evidence type="ECO:0000256" key="15">
    <source>
        <dbReference type="ARBA" id="ARBA00061221"/>
    </source>
</evidence>
<evidence type="ECO:0000256" key="7">
    <source>
        <dbReference type="ARBA" id="ARBA00022556"/>
    </source>
</evidence>
<feature type="binding site" evidence="17">
    <location>
        <position position="263"/>
    </location>
    <ligand>
        <name>Zn(2+)</name>
        <dbReference type="ChEBI" id="CHEBI:29105"/>
    </ligand>
</feature>
<dbReference type="GO" id="GO:0016020">
    <property type="term" value="C:membrane"/>
    <property type="evidence" value="ECO:0007669"/>
    <property type="project" value="GOC"/>
</dbReference>
<evidence type="ECO:0000256" key="10">
    <source>
        <dbReference type="ARBA" id="ARBA00022833"/>
    </source>
</evidence>